<sequence length="129" mass="13794">MKKLSFILSILSIALITSCDNDSVDGCIQVKMINQLCGTAIYQVTGGEVPSGVANSWTNNSGVTYKNVFTTTVSPCDSGVQVGDTFFVNIVDEPVESDCIQCMALLADTPDQFLHTVVSSQCNPISNDF</sequence>
<evidence type="ECO:0000313" key="2">
    <source>
        <dbReference type="Proteomes" id="UP000075606"/>
    </source>
</evidence>
<dbReference type="AlphaFoldDB" id="A0A150X4L8"/>
<dbReference type="RefSeq" id="WP_157717656.1">
    <property type="nucleotide sequence ID" value="NZ_CP139724.1"/>
</dbReference>
<proteinExistence type="predicted"/>
<organism evidence="1 2">
    <name type="scientific">Roseivirga spongicola</name>
    <dbReference type="NCBI Taxonomy" id="333140"/>
    <lineage>
        <taxon>Bacteria</taxon>
        <taxon>Pseudomonadati</taxon>
        <taxon>Bacteroidota</taxon>
        <taxon>Cytophagia</taxon>
        <taxon>Cytophagales</taxon>
        <taxon>Roseivirgaceae</taxon>
        <taxon>Roseivirga</taxon>
    </lineage>
</organism>
<dbReference type="PROSITE" id="PS51257">
    <property type="entry name" value="PROKAR_LIPOPROTEIN"/>
    <property type="match status" value="1"/>
</dbReference>
<dbReference type="OrthoDB" id="671629at2"/>
<protein>
    <submittedName>
        <fullName evidence="1">Uncharacterized protein</fullName>
    </submittedName>
</protein>
<dbReference type="EMBL" id="LRPC01000028">
    <property type="protein sequence ID" value="KYG73552.1"/>
    <property type="molecule type" value="Genomic_DNA"/>
</dbReference>
<keyword evidence="2" id="KW-1185">Reference proteome</keyword>
<comment type="caution">
    <text evidence="1">The sequence shown here is derived from an EMBL/GenBank/DDBJ whole genome shotgun (WGS) entry which is preliminary data.</text>
</comment>
<name>A0A150X4L8_9BACT</name>
<dbReference type="Proteomes" id="UP000075606">
    <property type="component" value="Unassembled WGS sequence"/>
</dbReference>
<accession>A0A150X4L8</accession>
<reference evidence="1 2" key="1">
    <citation type="submission" date="2016-01" db="EMBL/GenBank/DDBJ databases">
        <title>Genome sequencing of Roseivirga spongicola UST030701-084.</title>
        <authorList>
            <person name="Selvaratnam C."/>
            <person name="Thevarajoo S."/>
            <person name="Goh K.M."/>
            <person name="Ee R."/>
            <person name="Chan K.-G."/>
            <person name="Chong C.S."/>
        </authorList>
    </citation>
    <scope>NUCLEOTIDE SEQUENCE [LARGE SCALE GENOMIC DNA]</scope>
    <source>
        <strain evidence="1 2">UST030701-084</strain>
    </source>
</reference>
<gene>
    <name evidence="1" type="ORF">AWW68_12745</name>
</gene>
<evidence type="ECO:0000313" key="1">
    <source>
        <dbReference type="EMBL" id="KYG73552.1"/>
    </source>
</evidence>